<dbReference type="AlphaFoldDB" id="A0A2N3N2V0"/>
<evidence type="ECO:0000313" key="1">
    <source>
        <dbReference type="EMBL" id="PKS06765.1"/>
    </source>
</evidence>
<dbReference type="InterPro" id="IPR010828">
    <property type="entry name" value="Atf2/Sli1-like"/>
</dbReference>
<dbReference type="InParanoid" id="A0A2N3N2V0"/>
<sequence length="466" mass="51622">MGIYRCVCITCRYEVAESLTQQTWRACISKALASVVSNQPLLRVGIAGEDTNAPSFTHAVSIDLDNHVRWHSVASESDEENELIRAVVERHEALWPDIANRPPWAVTIVGTPGRSRYVDIVFAWHHAIGDGLSGQIFHKNLLQALRETEGSMDEKAAESSILSYPEPPVLPPPQEDAVNLSIGWWYMLKTLWAELRPAFLAPPALKPWTGAPVHLESTYKTNVRIVTVDGKTVSSILTLCRMHNTTLTGLIQTLILTSFARQLPDETVFVSQTPISLRPYASAEGWDFNKSMLVLVTTLHHRFTPEHVSELQTLLAKSPEEAGTSLEDMIWELAAHVKKELKDKTQSLPANDIMGLLKWVPDWHERMRKMDGKPRETTWEVSNVGVIGDKDDSAEGNVKISRQVFTQSAILTGAAMCASVAGSKSSGTVTIGLTWQEGVIDAKMVEGIKADLEKWFENLGASGKLR</sequence>
<reference evidence="1 2" key="1">
    <citation type="journal article" date="2017" name="G3 (Bethesda)">
        <title>First Draft Genome Sequence of the Pathogenic Fungus Lomentospora prolificans (Formerly Scedosporium prolificans).</title>
        <authorList>
            <person name="Luo R."/>
            <person name="Zimin A."/>
            <person name="Workman R."/>
            <person name="Fan Y."/>
            <person name="Pertea G."/>
            <person name="Grossman N."/>
            <person name="Wear M.P."/>
            <person name="Jia B."/>
            <person name="Miller H."/>
            <person name="Casadevall A."/>
            <person name="Timp W."/>
            <person name="Zhang S.X."/>
            <person name="Salzberg S.L."/>
        </authorList>
    </citation>
    <scope>NUCLEOTIDE SEQUENCE [LARGE SCALE GENOMIC DNA]</scope>
    <source>
        <strain evidence="1 2">JHH-5317</strain>
    </source>
</reference>
<comment type="caution">
    <text evidence="1">The sequence shown here is derived from an EMBL/GenBank/DDBJ whole genome shotgun (WGS) entry which is preliminary data.</text>
</comment>
<evidence type="ECO:0000313" key="2">
    <source>
        <dbReference type="Proteomes" id="UP000233524"/>
    </source>
</evidence>
<dbReference type="STRING" id="41688.A0A2N3N2V0"/>
<organism evidence="1 2">
    <name type="scientific">Lomentospora prolificans</name>
    <dbReference type="NCBI Taxonomy" id="41688"/>
    <lineage>
        <taxon>Eukaryota</taxon>
        <taxon>Fungi</taxon>
        <taxon>Dikarya</taxon>
        <taxon>Ascomycota</taxon>
        <taxon>Pezizomycotina</taxon>
        <taxon>Sordariomycetes</taxon>
        <taxon>Hypocreomycetidae</taxon>
        <taxon>Microascales</taxon>
        <taxon>Microascaceae</taxon>
        <taxon>Lomentospora</taxon>
    </lineage>
</organism>
<keyword evidence="2" id="KW-1185">Reference proteome</keyword>
<dbReference type="OrthoDB" id="2150604at2759"/>
<protein>
    <recommendedName>
        <fullName evidence="3">Diacylglycerol O-acyltransferase</fullName>
    </recommendedName>
</protein>
<dbReference type="Gene3D" id="3.30.559.10">
    <property type="entry name" value="Chloramphenicol acetyltransferase-like domain"/>
    <property type="match status" value="1"/>
</dbReference>
<proteinExistence type="predicted"/>
<name>A0A2N3N2V0_9PEZI</name>
<dbReference type="InterPro" id="IPR023213">
    <property type="entry name" value="CAT-like_dom_sf"/>
</dbReference>
<dbReference type="GO" id="GO:0008080">
    <property type="term" value="F:N-acetyltransferase activity"/>
    <property type="evidence" value="ECO:0007669"/>
    <property type="project" value="TreeGrafter"/>
</dbReference>
<dbReference type="PANTHER" id="PTHR28037:SF1">
    <property type="entry name" value="ALCOHOL O-ACETYLTRANSFERASE 1-RELATED"/>
    <property type="match status" value="1"/>
</dbReference>
<accession>A0A2N3N2V0</accession>
<dbReference type="SUPFAM" id="SSF52777">
    <property type="entry name" value="CoA-dependent acyltransferases"/>
    <property type="match status" value="2"/>
</dbReference>
<dbReference type="PANTHER" id="PTHR28037">
    <property type="entry name" value="ALCOHOL O-ACETYLTRANSFERASE 1-RELATED"/>
    <property type="match status" value="1"/>
</dbReference>
<dbReference type="InterPro" id="IPR052058">
    <property type="entry name" value="Alcohol_O-acetyltransferase"/>
</dbReference>
<dbReference type="Pfam" id="PF07247">
    <property type="entry name" value="AATase"/>
    <property type="match status" value="1"/>
</dbReference>
<dbReference type="EMBL" id="NLAX01001033">
    <property type="protein sequence ID" value="PKS06765.1"/>
    <property type="molecule type" value="Genomic_DNA"/>
</dbReference>
<evidence type="ECO:0008006" key="3">
    <source>
        <dbReference type="Google" id="ProtNLM"/>
    </source>
</evidence>
<dbReference type="Proteomes" id="UP000233524">
    <property type="component" value="Unassembled WGS sequence"/>
</dbReference>
<dbReference type="Gene3D" id="3.30.559.30">
    <property type="entry name" value="Nonribosomal peptide synthetase, condensation domain"/>
    <property type="match status" value="1"/>
</dbReference>
<dbReference type="VEuPathDB" id="FungiDB:jhhlp_006839"/>
<gene>
    <name evidence="1" type="ORF">jhhlp_006839</name>
</gene>